<keyword evidence="2" id="KW-1185">Reference proteome</keyword>
<dbReference type="EMBL" id="WJXW01000005">
    <property type="protein sequence ID" value="KAF9736047.1"/>
    <property type="molecule type" value="Genomic_DNA"/>
</dbReference>
<sequence>MTLAPLTYLKGKERPMYVGAARLSAAGVRLMLKTVCIGSMQPPELVFVYHTVLLPHSHDLLKQQYFLPPRTLHAEPMSKYEMTAWLSRVFHRISLVSSPRAALSYHTRLLLTHLVLGKPR</sequence>
<name>A0A9P6GI47_9PLEO</name>
<dbReference type="Proteomes" id="UP000756921">
    <property type="component" value="Unassembled WGS sequence"/>
</dbReference>
<evidence type="ECO:0000313" key="2">
    <source>
        <dbReference type="Proteomes" id="UP000756921"/>
    </source>
</evidence>
<dbReference type="AlphaFoldDB" id="A0A9P6GI47"/>
<comment type="caution">
    <text evidence="1">The sequence shown here is derived from an EMBL/GenBank/DDBJ whole genome shotgun (WGS) entry which is preliminary data.</text>
</comment>
<evidence type="ECO:0000313" key="1">
    <source>
        <dbReference type="EMBL" id="KAF9736047.1"/>
    </source>
</evidence>
<protein>
    <submittedName>
        <fullName evidence="1">Uncharacterized protein</fullName>
    </submittedName>
</protein>
<organism evidence="1 2">
    <name type="scientific">Paraphaeosphaeria minitans</name>
    <dbReference type="NCBI Taxonomy" id="565426"/>
    <lineage>
        <taxon>Eukaryota</taxon>
        <taxon>Fungi</taxon>
        <taxon>Dikarya</taxon>
        <taxon>Ascomycota</taxon>
        <taxon>Pezizomycotina</taxon>
        <taxon>Dothideomycetes</taxon>
        <taxon>Pleosporomycetidae</taxon>
        <taxon>Pleosporales</taxon>
        <taxon>Massarineae</taxon>
        <taxon>Didymosphaeriaceae</taxon>
        <taxon>Paraphaeosphaeria</taxon>
    </lineage>
</organism>
<accession>A0A9P6GI47</accession>
<gene>
    <name evidence="1" type="ORF">PMIN01_05962</name>
</gene>
<proteinExistence type="predicted"/>
<reference evidence="1" key="1">
    <citation type="journal article" date="2020" name="Mol. Plant Microbe Interact.">
        <title>Genome Sequence of the Biocontrol Agent Coniothyrium minitans strain Conio (IMI 134523).</title>
        <authorList>
            <person name="Patel D."/>
            <person name="Shittu T.A."/>
            <person name="Baroncelli R."/>
            <person name="Muthumeenakshi S."/>
            <person name="Osborne T.H."/>
            <person name="Janganan T.K."/>
            <person name="Sreenivasaprasad S."/>
        </authorList>
    </citation>
    <scope>NUCLEOTIDE SEQUENCE</scope>
    <source>
        <strain evidence="1">Conio</strain>
    </source>
</reference>